<comment type="similarity">
    <text evidence="1">Belongs to the 'phage' integrase family.</text>
</comment>
<dbReference type="Pfam" id="PF22022">
    <property type="entry name" value="Phage_int_M"/>
    <property type="match status" value="1"/>
</dbReference>
<keyword evidence="4" id="KW-0233">DNA recombination</keyword>
<dbReference type="InterPro" id="IPR053876">
    <property type="entry name" value="Phage_int_M"/>
</dbReference>
<dbReference type="AlphaFoldDB" id="A0A365UA68"/>
<dbReference type="Gene3D" id="1.10.443.10">
    <property type="entry name" value="Intergrase catalytic core"/>
    <property type="match status" value="1"/>
</dbReference>
<dbReference type="PANTHER" id="PTHR30629">
    <property type="entry name" value="PROPHAGE INTEGRASE"/>
    <property type="match status" value="1"/>
</dbReference>
<dbReference type="OrthoDB" id="9795573at2"/>
<evidence type="ECO:0000256" key="2">
    <source>
        <dbReference type="ARBA" id="ARBA00022908"/>
    </source>
</evidence>
<dbReference type="InterPro" id="IPR002104">
    <property type="entry name" value="Integrase_catalytic"/>
</dbReference>
<evidence type="ECO:0000256" key="6">
    <source>
        <dbReference type="SAM" id="MobiDB-lite"/>
    </source>
</evidence>
<dbReference type="InterPro" id="IPR010998">
    <property type="entry name" value="Integrase_recombinase_N"/>
</dbReference>
<dbReference type="InterPro" id="IPR044068">
    <property type="entry name" value="CB"/>
</dbReference>
<dbReference type="GO" id="GO:0015074">
    <property type="term" value="P:DNA integration"/>
    <property type="evidence" value="ECO:0007669"/>
    <property type="project" value="UniProtKB-KW"/>
</dbReference>
<feature type="compositionally biased region" description="Basic and acidic residues" evidence="6">
    <location>
        <begin position="16"/>
        <end position="35"/>
    </location>
</feature>
<gene>
    <name evidence="9" type="ORF">DRV85_07835</name>
</gene>
<dbReference type="InterPro" id="IPR050808">
    <property type="entry name" value="Phage_Integrase"/>
</dbReference>
<organism evidence="9 10">
    <name type="scientific">Rhodosalinus halophilus</name>
    <dbReference type="NCBI Taxonomy" id="2259333"/>
    <lineage>
        <taxon>Bacteria</taxon>
        <taxon>Pseudomonadati</taxon>
        <taxon>Pseudomonadota</taxon>
        <taxon>Alphaproteobacteria</taxon>
        <taxon>Rhodobacterales</taxon>
        <taxon>Paracoccaceae</taxon>
        <taxon>Rhodosalinus</taxon>
    </lineage>
</organism>
<dbReference type="PROSITE" id="PS51900">
    <property type="entry name" value="CB"/>
    <property type="match status" value="1"/>
</dbReference>
<proteinExistence type="inferred from homology"/>
<evidence type="ECO:0000313" key="10">
    <source>
        <dbReference type="Proteomes" id="UP000253370"/>
    </source>
</evidence>
<dbReference type="GO" id="GO:0003677">
    <property type="term" value="F:DNA binding"/>
    <property type="evidence" value="ECO:0007669"/>
    <property type="project" value="UniProtKB-UniRule"/>
</dbReference>
<evidence type="ECO:0000259" key="7">
    <source>
        <dbReference type="PROSITE" id="PS51898"/>
    </source>
</evidence>
<keyword evidence="10" id="KW-1185">Reference proteome</keyword>
<sequence length="417" mass="46581">MRRDRHHPPRPRGRPRHDAEAPRPPRRQDHGDPPRRRGAGAPLRPGARGRAPPRRRDRAQLPDHADQGRSRARGGARRRHLHPRRAHRGAGPRGRVPLPHPLHLNARRAPASSCPKYPAGGVSFRWVYRVSLYGRVREMGLGALRDVGLAEAREAADAARRLVAQEIDPIKERRRARAQARRRDGRLADVAAAALEAHRKTLKSDASATNWYSPFRHHVLPKLGAMPVVKIDQHDIATALAPIWHEKSETGRKALSRLKTVLEYAVAQGFDVDLGIVGKAKILLKPNRKKAKRIESMPYREVPGFYASLADDDPRELALRMLILTGLRSDAVRNMTLAQVRGDIWTVPAAHVKGRKAHVAPFRVPLSPEAQRVIALAERVTCTDYLFPNSRGGPLGKMAMRSLLVARGLEARPHGFR</sequence>
<feature type="domain" description="Tyr recombinase" evidence="7">
    <location>
        <begin position="292"/>
        <end position="417"/>
    </location>
</feature>
<feature type="compositionally biased region" description="Low complexity" evidence="6">
    <location>
        <begin position="39"/>
        <end position="50"/>
    </location>
</feature>
<dbReference type="PANTHER" id="PTHR30629:SF2">
    <property type="entry name" value="PROPHAGE INTEGRASE INTS-RELATED"/>
    <property type="match status" value="1"/>
</dbReference>
<comment type="caution">
    <text evidence="9">The sequence shown here is derived from an EMBL/GenBank/DDBJ whole genome shotgun (WGS) entry which is preliminary data.</text>
</comment>
<keyword evidence="3 5" id="KW-0238">DNA-binding</keyword>
<accession>A0A365UA68</accession>
<evidence type="ECO:0000256" key="1">
    <source>
        <dbReference type="ARBA" id="ARBA00008857"/>
    </source>
</evidence>
<dbReference type="GO" id="GO:0006310">
    <property type="term" value="P:DNA recombination"/>
    <property type="evidence" value="ECO:0007669"/>
    <property type="project" value="UniProtKB-KW"/>
</dbReference>
<feature type="region of interest" description="Disordered" evidence="6">
    <location>
        <begin position="1"/>
        <end position="101"/>
    </location>
</feature>
<dbReference type="Pfam" id="PF13356">
    <property type="entry name" value="Arm-DNA-bind_3"/>
    <property type="match status" value="1"/>
</dbReference>
<dbReference type="Gene3D" id="1.10.150.130">
    <property type="match status" value="1"/>
</dbReference>
<dbReference type="InterPro" id="IPR013762">
    <property type="entry name" value="Integrase-like_cat_sf"/>
</dbReference>
<feature type="compositionally biased region" description="Basic residues" evidence="6">
    <location>
        <begin position="70"/>
        <end position="90"/>
    </location>
</feature>
<evidence type="ECO:0000256" key="3">
    <source>
        <dbReference type="ARBA" id="ARBA00023125"/>
    </source>
</evidence>
<feature type="compositionally biased region" description="Basic residues" evidence="6">
    <location>
        <begin position="1"/>
        <end position="15"/>
    </location>
</feature>
<evidence type="ECO:0000256" key="4">
    <source>
        <dbReference type="ARBA" id="ARBA00023172"/>
    </source>
</evidence>
<evidence type="ECO:0000313" key="9">
    <source>
        <dbReference type="EMBL" id="RBI85631.1"/>
    </source>
</evidence>
<dbReference type="PROSITE" id="PS51898">
    <property type="entry name" value="TYR_RECOMBINASE"/>
    <property type="match status" value="1"/>
</dbReference>
<dbReference type="Proteomes" id="UP000253370">
    <property type="component" value="Unassembled WGS sequence"/>
</dbReference>
<feature type="compositionally biased region" description="Basic and acidic residues" evidence="6">
    <location>
        <begin position="58"/>
        <end position="69"/>
    </location>
</feature>
<dbReference type="InterPro" id="IPR025166">
    <property type="entry name" value="Integrase_DNA_bind_dom"/>
</dbReference>
<evidence type="ECO:0000256" key="5">
    <source>
        <dbReference type="PROSITE-ProRule" id="PRU01248"/>
    </source>
</evidence>
<name>A0A365UA68_9RHOB</name>
<dbReference type="SUPFAM" id="SSF56349">
    <property type="entry name" value="DNA breaking-rejoining enzymes"/>
    <property type="match status" value="1"/>
</dbReference>
<dbReference type="InterPro" id="IPR011010">
    <property type="entry name" value="DNA_brk_join_enz"/>
</dbReference>
<protein>
    <submittedName>
        <fullName evidence="9">Integrase</fullName>
    </submittedName>
</protein>
<dbReference type="InterPro" id="IPR038488">
    <property type="entry name" value="Integrase_DNA-bd_sf"/>
</dbReference>
<feature type="domain" description="Core-binding (CB)" evidence="8">
    <location>
        <begin position="189"/>
        <end position="266"/>
    </location>
</feature>
<dbReference type="Gene3D" id="3.30.160.390">
    <property type="entry name" value="Integrase, DNA-binding domain"/>
    <property type="match status" value="1"/>
</dbReference>
<reference evidence="9 10" key="1">
    <citation type="submission" date="2018-07" db="EMBL/GenBank/DDBJ databases">
        <title>Rhodosalinus sp. strain E84T genomic sequence and assembly.</title>
        <authorList>
            <person name="Liu Z.-W."/>
            <person name="Lu D.-C."/>
        </authorList>
    </citation>
    <scope>NUCLEOTIDE SEQUENCE [LARGE SCALE GENOMIC DNA]</scope>
    <source>
        <strain evidence="9 10">E84</strain>
    </source>
</reference>
<dbReference type="EMBL" id="QNTQ01000006">
    <property type="protein sequence ID" value="RBI85631.1"/>
    <property type="molecule type" value="Genomic_DNA"/>
</dbReference>
<evidence type="ECO:0000259" key="8">
    <source>
        <dbReference type="PROSITE" id="PS51900"/>
    </source>
</evidence>
<keyword evidence="2" id="KW-0229">DNA integration</keyword>